<keyword evidence="6" id="KW-0819">tRNA processing</keyword>
<dbReference type="EC" id="2.1.1.228" evidence="1"/>
<proteinExistence type="predicted"/>
<evidence type="ECO:0000313" key="11">
    <source>
        <dbReference type="EMBL" id="SHO44546.1"/>
    </source>
</evidence>
<dbReference type="EMBL" id="FRFC01000003">
    <property type="protein sequence ID" value="SHO44546.1"/>
    <property type="molecule type" value="Genomic_DNA"/>
</dbReference>
<gene>
    <name evidence="11" type="ORF">NSIN_20369</name>
</gene>
<evidence type="ECO:0000259" key="10">
    <source>
        <dbReference type="PROSITE" id="PS51684"/>
    </source>
</evidence>
<dbReference type="Pfam" id="PF25133">
    <property type="entry name" value="TYW2_N_2"/>
    <property type="match status" value="1"/>
</dbReference>
<dbReference type="Gene3D" id="3.30.300.110">
    <property type="entry name" value="Met-10+ protein-like domains"/>
    <property type="match status" value="1"/>
</dbReference>
<name>A0A2H1EGK1_9ARCH</name>
<evidence type="ECO:0000256" key="1">
    <source>
        <dbReference type="ARBA" id="ARBA00012807"/>
    </source>
</evidence>
<reference evidence="12" key="1">
    <citation type="submission" date="2016-12" db="EMBL/GenBank/DDBJ databases">
        <authorList>
            <person name="Herbold C."/>
        </authorList>
    </citation>
    <scope>NUCLEOTIDE SEQUENCE [LARGE SCALE GENOMIC DNA]</scope>
</reference>
<dbReference type="FunFam" id="3.30.300.110:FF:000001">
    <property type="entry name" value="tRNA (guanine(37)-N1)-methyltransferase"/>
    <property type="match status" value="1"/>
</dbReference>
<dbReference type="SUPFAM" id="SSF53335">
    <property type="entry name" value="S-adenosyl-L-methionine-dependent methyltransferases"/>
    <property type="match status" value="1"/>
</dbReference>
<dbReference type="GO" id="GO:0005737">
    <property type="term" value="C:cytoplasm"/>
    <property type="evidence" value="ECO:0007669"/>
    <property type="project" value="TreeGrafter"/>
</dbReference>
<evidence type="ECO:0000256" key="7">
    <source>
        <dbReference type="ARBA" id="ARBA00029736"/>
    </source>
</evidence>
<dbReference type="Gene3D" id="3.40.50.150">
    <property type="entry name" value="Vaccinia Virus protein VP39"/>
    <property type="match status" value="1"/>
</dbReference>
<dbReference type="InterPro" id="IPR030382">
    <property type="entry name" value="MeTrfase_TRM5/TYW2"/>
</dbReference>
<organism evidence="11 12">
    <name type="scientific">Nitrosotalea sinensis</name>
    <dbReference type="NCBI Taxonomy" id="1499975"/>
    <lineage>
        <taxon>Archaea</taxon>
        <taxon>Nitrososphaerota</taxon>
        <taxon>Nitrososphaeria</taxon>
        <taxon>Nitrosotaleales</taxon>
        <taxon>Nitrosotaleaceae</taxon>
        <taxon>Nitrosotalea</taxon>
    </lineage>
</organism>
<evidence type="ECO:0000256" key="9">
    <source>
        <dbReference type="ARBA" id="ARBA00047783"/>
    </source>
</evidence>
<dbReference type="InterPro" id="IPR029063">
    <property type="entry name" value="SAM-dependent_MTases_sf"/>
</dbReference>
<evidence type="ECO:0000313" key="12">
    <source>
        <dbReference type="Proteomes" id="UP000232412"/>
    </source>
</evidence>
<dbReference type="InterPro" id="IPR056744">
    <property type="entry name" value="TRM5/TYW2-like_N"/>
</dbReference>
<keyword evidence="2" id="KW-0963">Cytoplasm</keyword>
<feature type="domain" description="SAM-dependent methyltransferase TRM5/TYW2-type" evidence="10">
    <location>
        <begin position="25"/>
        <end position="278"/>
    </location>
</feature>
<accession>A0A2H1EGK1</accession>
<sequence>MTKMLKQAMAGILTEVEAAEMYGAFDQIGNIIILRVPDSLLSKRKTIGEVLLDKVKTAKSVYYQSSPVEGDYRIRRLELLAGEDNTITEYKEHGCRFKVDVEKTFFSPRLATERQRIADLIKDGETVINMFGGVGMFSLVAAKKKKCHVYNIDINPDAARLCSENISLNKLKGTVESIEGDAAKVVEDRLQDTGDRVLMLLPERSDEFLDHAIMSAKKNAIIHYYCHIHAEKKDQVAFLAPQHFLGVVKVKSEILGAKIVRPVGPRFYQAVVDAAISK</sequence>
<dbReference type="PANTHER" id="PTHR23245:SF36">
    <property type="entry name" value="TRNA (GUANINE(37)-N1)-METHYLTRANSFERASE"/>
    <property type="match status" value="1"/>
</dbReference>
<protein>
    <recommendedName>
        <fullName evidence="1">tRNA (guanine(37)-N(1))-methyltransferase</fullName>
        <ecNumber evidence="1">2.1.1.228</ecNumber>
    </recommendedName>
    <alternativeName>
        <fullName evidence="7">M1G-methyltransferase</fullName>
    </alternativeName>
    <alternativeName>
        <fullName evidence="8">tRNA [GM37] methyltransferase</fullName>
    </alternativeName>
</protein>
<evidence type="ECO:0000256" key="8">
    <source>
        <dbReference type="ARBA" id="ARBA00033392"/>
    </source>
</evidence>
<dbReference type="PANTHER" id="PTHR23245">
    <property type="entry name" value="TRNA METHYLTRANSFERASE"/>
    <property type="match status" value="1"/>
</dbReference>
<evidence type="ECO:0000256" key="6">
    <source>
        <dbReference type="ARBA" id="ARBA00022694"/>
    </source>
</evidence>
<dbReference type="InterPro" id="IPR056743">
    <property type="entry name" value="TRM5-TYW2-like_MTfase"/>
</dbReference>
<evidence type="ECO:0000256" key="4">
    <source>
        <dbReference type="ARBA" id="ARBA00022679"/>
    </source>
</evidence>
<dbReference type="Pfam" id="PF02475">
    <property type="entry name" value="TRM5-TYW2_MTfase"/>
    <property type="match status" value="1"/>
</dbReference>
<dbReference type="PROSITE" id="PS51684">
    <property type="entry name" value="SAM_MT_TRM5_TYW2"/>
    <property type="match status" value="1"/>
</dbReference>
<evidence type="ECO:0000256" key="5">
    <source>
        <dbReference type="ARBA" id="ARBA00022691"/>
    </source>
</evidence>
<comment type="catalytic activity">
    <reaction evidence="9">
        <text>guanosine(37) in tRNA + S-adenosyl-L-methionine = N(1)-methylguanosine(37) in tRNA + S-adenosyl-L-homocysteine + H(+)</text>
        <dbReference type="Rhea" id="RHEA:36899"/>
        <dbReference type="Rhea" id="RHEA-COMP:10145"/>
        <dbReference type="Rhea" id="RHEA-COMP:10147"/>
        <dbReference type="ChEBI" id="CHEBI:15378"/>
        <dbReference type="ChEBI" id="CHEBI:57856"/>
        <dbReference type="ChEBI" id="CHEBI:59789"/>
        <dbReference type="ChEBI" id="CHEBI:73542"/>
        <dbReference type="ChEBI" id="CHEBI:74269"/>
        <dbReference type="EC" id="2.1.1.228"/>
    </reaction>
</comment>
<dbReference type="GO" id="GO:0052906">
    <property type="term" value="F:tRNA (guanine(37)-N1)-methyltransferase activity"/>
    <property type="evidence" value="ECO:0007669"/>
    <property type="project" value="UniProtKB-EC"/>
</dbReference>
<keyword evidence="4" id="KW-0808">Transferase</keyword>
<dbReference type="CDD" id="cd02440">
    <property type="entry name" value="AdoMet_MTases"/>
    <property type="match status" value="1"/>
</dbReference>
<dbReference type="GO" id="GO:0002939">
    <property type="term" value="P:tRNA N1-guanine methylation"/>
    <property type="evidence" value="ECO:0007669"/>
    <property type="project" value="TreeGrafter"/>
</dbReference>
<dbReference type="AlphaFoldDB" id="A0A2H1EGK1"/>
<keyword evidence="3" id="KW-0489">Methyltransferase</keyword>
<evidence type="ECO:0000256" key="2">
    <source>
        <dbReference type="ARBA" id="ARBA00022490"/>
    </source>
</evidence>
<keyword evidence="12" id="KW-1185">Reference proteome</keyword>
<evidence type="ECO:0000256" key="3">
    <source>
        <dbReference type="ARBA" id="ARBA00022603"/>
    </source>
</evidence>
<dbReference type="Proteomes" id="UP000232412">
    <property type="component" value="Unassembled WGS sequence"/>
</dbReference>
<keyword evidence="5" id="KW-0949">S-adenosyl-L-methionine</keyword>